<reference evidence="2" key="1">
    <citation type="submission" date="2021-03" db="EMBL/GenBank/DDBJ databases">
        <authorList>
            <person name="Bekaert M."/>
        </authorList>
    </citation>
    <scope>NUCLEOTIDE SEQUENCE</scope>
</reference>
<feature type="compositionally biased region" description="Basic and acidic residues" evidence="1">
    <location>
        <begin position="331"/>
        <end position="352"/>
    </location>
</feature>
<dbReference type="OrthoDB" id="5975054at2759"/>
<feature type="compositionally biased region" description="Basic and acidic residues" evidence="1">
    <location>
        <begin position="433"/>
        <end position="459"/>
    </location>
</feature>
<feature type="compositionally biased region" description="Basic and acidic residues" evidence="1">
    <location>
        <begin position="546"/>
        <end position="555"/>
    </location>
</feature>
<keyword evidence="3" id="KW-1185">Reference proteome</keyword>
<evidence type="ECO:0000313" key="2">
    <source>
        <dbReference type="EMBL" id="CAG2241291.1"/>
    </source>
</evidence>
<feature type="compositionally biased region" description="Acidic residues" evidence="1">
    <location>
        <begin position="598"/>
        <end position="607"/>
    </location>
</feature>
<evidence type="ECO:0000313" key="3">
    <source>
        <dbReference type="Proteomes" id="UP000683360"/>
    </source>
</evidence>
<dbReference type="InterPro" id="IPR029069">
    <property type="entry name" value="HotDog_dom_sf"/>
</dbReference>
<feature type="compositionally biased region" description="Basic and acidic residues" evidence="1">
    <location>
        <begin position="361"/>
        <end position="383"/>
    </location>
</feature>
<dbReference type="EMBL" id="CAJPWZ010002582">
    <property type="protein sequence ID" value="CAG2241291.1"/>
    <property type="molecule type" value="Genomic_DNA"/>
</dbReference>
<protein>
    <submittedName>
        <fullName evidence="2">Uncharacterized protein</fullName>
    </submittedName>
</protein>
<feature type="region of interest" description="Disordered" evidence="1">
    <location>
        <begin position="271"/>
        <end position="290"/>
    </location>
</feature>
<dbReference type="PANTHER" id="PTHR34487:SF1">
    <property type="entry name" value="ACYL-ACP THIOESTERASE"/>
    <property type="match status" value="1"/>
</dbReference>
<feature type="compositionally biased region" description="Basic and acidic residues" evidence="1">
    <location>
        <begin position="310"/>
        <end position="322"/>
    </location>
</feature>
<organism evidence="2 3">
    <name type="scientific">Mytilus edulis</name>
    <name type="common">Blue mussel</name>
    <dbReference type="NCBI Taxonomy" id="6550"/>
    <lineage>
        <taxon>Eukaryota</taxon>
        <taxon>Metazoa</taxon>
        <taxon>Spiralia</taxon>
        <taxon>Lophotrochozoa</taxon>
        <taxon>Mollusca</taxon>
        <taxon>Bivalvia</taxon>
        <taxon>Autobranchia</taxon>
        <taxon>Pteriomorphia</taxon>
        <taxon>Mytilida</taxon>
        <taxon>Mytiloidea</taxon>
        <taxon>Mytilidae</taxon>
        <taxon>Mytilinae</taxon>
        <taxon>Mytilus</taxon>
    </lineage>
</organism>
<dbReference type="AlphaFoldDB" id="A0A8S3UCM6"/>
<dbReference type="SUPFAM" id="SSF54637">
    <property type="entry name" value="Thioesterase/thiol ester dehydrase-isomerase"/>
    <property type="match status" value="2"/>
</dbReference>
<dbReference type="Gene3D" id="3.10.129.10">
    <property type="entry name" value="Hotdog Thioesterase"/>
    <property type="match status" value="1"/>
</dbReference>
<feature type="region of interest" description="Disordered" evidence="1">
    <location>
        <begin position="296"/>
        <end position="607"/>
    </location>
</feature>
<proteinExistence type="predicted"/>
<evidence type="ECO:0000256" key="1">
    <source>
        <dbReference type="SAM" id="MobiDB-lite"/>
    </source>
</evidence>
<comment type="caution">
    <text evidence="2">The sequence shown here is derived from an EMBL/GenBank/DDBJ whole genome shotgun (WGS) entry which is preliminary data.</text>
</comment>
<name>A0A8S3UCM6_MYTED</name>
<dbReference type="Proteomes" id="UP000683360">
    <property type="component" value="Unassembled WGS sequence"/>
</dbReference>
<feature type="compositionally biased region" description="Acidic residues" evidence="1">
    <location>
        <begin position="423"/>
        <end position="432"/>
    </location>
</feature>
<feature type="compositionally biased region" description="Polar residues" evidence="1">
    <location>
        <begin position="296"/>
        <end position="309"/>
    </location>
</feature>
<feature type="compositionally biased region" description="Basic and acidic residues" evidence="1">
    <location>
        <begin position="565"/>
        <end position="597"/>
    </location>
</feature>
<accession>A0A8S3UCM6</accession>
<sequence length="607" mass="68508">MAQKITRDDSDCTEVLMAGVPYNFDDRAGRWSPWNLSNFIDGAEFFGRKTGNFMDYKTVVTENMMYPRILQTMTINPVVYTYNFLKKAQLKITTNLEKIGNTSVIIRSKLTDVLSGTILADRYIKVVQISAKTRKPVKYPEWFEQKYSYLKETPVPQYLMFKSETPEAPAGCFIYKTIVRYSDLDYNAHTNQSVYVKMCLDCATAASCKGLLVSFNRDISLYPLVYFNVRYLGETFTGDELKINFIMGCASSTDTGTEFIQFEKKKPLNNDNAVVITPRPSSIHKNDKDDTIMKTTSENSDLSLSPSTNHSEREDTIMKTKTENSNPSPIDQKDREDTMLKSDKSDMSEHNRPKSQYLDDGTNKKQDDDRPQSFHQNDSDQKSPDQGVAQSRESSGRTKDVMIVNTASNEEKERKPSSSSSSSEDESDDDTRDSDTRLLATRDSETRFTETNDHDDNRDSQMNGYTPIGSETNDHKTPDSETNEREMNDDGVLKTGDVEKDEADANLNNVGTAELTKPVAINETTESIQPEETHSSEEGAANDILTKNEEIERTNATEGESVVDTEIKAETNDTSSTEKRDNGSSENNSEKSPQEIDHTEEEDMPFT</sequence>
<dbReference type="PANTHER" id="PTHR34487">
    <property type="entry name" value="ACYL-ACP THIOESTERASE"/>
    <property type="match status" value="1"/>
</dbReference>
<gene>
    <name evidence="2" type="ORF">MEDL_53534</name>
</gene>
<feature type="compositionally biased region" description="Basic and acidic residues" evidence="1">
    <location>
        <begin position="472"/>
        <end position="498"/>
    </location>
</feature>